<evidence type="ECO:0000256" key="2">
    <source>
        <dbReference type="ARBA" id="ARBA00022555"/>
    </source>
</evidence>
<dbReference type="Pfam" id="PF20259">
    <property type="entry name" value="tRNA_Me_trans_M"/>
    <property type="match status" value="1"/>
</dbReference>
<name>A0A1H9SS31_9FIRM</name>
<feature type="binding site" evidence="11">
    <location>
        <begin position="7"/>
        <end position="14"/>
    </location>
    <ligand>
        <name>ATP</name>
        <dbReference type="ChEBI" id="CHEBI:30616"/>
    </ligand>
</feature>
<feature type="binding site" evidence="11">
    <location>
        <position position="33"/>
    </location>
    <ligand>
        <name>ATP</name>
        <dbReference type="ChEBI" id="CHEBI:30616"/>
    </ligand>
</feature>
<evidence type="ECO:0000256" key="8">
    <source>
        <dbReference type="ARBA" id="ARBA00023157"/>
    </source>
</evidence>
<keyword evidence="15" id="KW-1185">Reference proteome</keyword>
<sequence>MAKVIVGMSGGVDSAVTAYLLKLAGHEVVGVTLRTWLSADGKESRCCEIDDARRISWQLDIPYYVINCINDFKEKVVDPFAMENIEGLTPNPCVWCNKEIKWSKMIESLDVFGADYIATGHYANIKELENGRVTLQQADCIEKDQTYMLYKLTQEQLKKTMMPLGKINKKEVRKIAESINLEVANKPDSQEICFVTEGKYGEYIENNYDFPLPEEGYFVDEKGNKLGKHRGIIHYTIGQRKGLGISLGERTYVKEIRKETNEVVLSGNDALFSKQIKCNQINFMSIEDLKEGEELEANVKVRYHHNPQKAIIRRTNEDELTIDFYENIRAAAPGQSAVIYDDDNCIIGGGIIVK</sequence>
<dbReference type="Gene3D" id="2.30.30.280">
    <property type="entry name" value="Adenine nucleotide alpha hydrolases-like domains"/>
    <property type="match status" value="1"/>
</dbReference>
<feature type="region of interest" description="Interaction with tRNA" evidence="11">
    <location>
        <begin position="143"/>
        <end position="145"/>
    </location>
</feature>
<dbReference type="Pfam" id="PF20258">
    <property type="entry name" value="tRNA_Me_trans_C"/>
    <property type="match status" value="1"/>
</dbReference>
<dbReference type="InterPro" id="IPR046885">
    <property type="entry name" value="MnmA-like_C"/>
</dbReference>
<keyword evidence="2 11" id="KW-0820">tRNA-binding</keyword>
<dbReference type="CDD" id="cd01998">
    <property type="entry name" value="MnmA_TRMU-like"/>
    <property type="match status" value="1"/>
</dbReference>
<dbReference type="RefSeq" id="WP_029066808.1">
    <property type="nucleotide sequence ID" value="NZ_FOGW01000012.1"/>
</dbReference>
<feature type="disulfide bond" description="Alternate" evidence="11">
    <location>
        <begin position="96"/>
        <end position="193"/>
    </location>
</feature>
<evidence type="ECO:0000259" key="13">
    <source>
        <dbReference type="Pfam" id="PF20259"/>
    </source>
</evidence>
<dbReference type="Gene3D" id="2.40.30.10">
    <property type="entry name" value="Translation factors"/>
    <property type="match status" value="1"/>
</dbReference>
<dbReference type="GO" id="GO:0005737">
    <property type="term" value="C:cytoplasm"/>
    <property type="evidence" value="ECO:0007669"/>
    <property type="project" value="UniProtKB-SubCell"/>
</dbReference>
<dbReference type="EMBL" id="FOGW01000012">
    <property type="protein sequence ID" value="SER87213.1"/>
    <property type="molecule type" value="Genomic_DNA"/>
</dbReference>
<dbReference type="InterPro" id="IPR004506">
    <property type="entry name" value="MnmA-like"/>
</dbReference>
<dbReference type="GO" id="GO:0000049">
    <property type="term" value="F:tRNA binding"/>
    <property type="evidence" value="ECO:0007669"/>
    <property type="project" value="UniProtKB-KW"/>
</dbReference>
<dbReference type="Gene3D" id="3.40.50.620">
    <property type="entry name" value="HUPs"/>
    <property type="match status" value="1"/>
</dbReference>
<dbReference type="NCBIfam" id="NF001138">
    <property type="entry name" value="PRK00143.1"/>
    <property type="match status" value="1"/>
</dbReference>
<dbReference type="GO" id="GO:0103016">
    <property type="term" value="F:tRNA-uridine 2-sulfurtransferase activity"/>
    <property type="evidence" value="ECO:0007669"/>
    <property type="project" value="UniProtKB-EC"/>
</dbReference>
<dbReference type="OrthoDB" id="9800696at2"/>
<keyword evidence="6 11" id="KW-0067">ATP-binding</keyword>
<evidence type="ECO:0000313" key="14">
    <source>
        <dbReference type="EMBL" id="SER87213.1"/>
    </source>
</evidence>
<proteinExistence type="inferred from homology"/>
<evidence type="ECO:0000256" key="9">
    <source>
        <dbReference type="ARBA" id="ARBA00051542"/>
    </source>
</evidence>
<comment type="caution">
    <text evidence="11">Lacks conserved residue(s) required for the propagation of feature annotation.</text>
</comment>
<feature type="site" description="Interaction with tRNA" evidence="11">
    <location>
        <position position="335"/>
    </location>
</feature>
<dbReference type="PANTHER" id="PTHR11933">
    <property type="entry name" value="TRNA 5-METHYLAMINOMETHYL-2-THIOURIDYLATE -METHYLTRANSFERASE"/>
    <property type="match status" value="1"/>
</dbReference>
<reference evidence="15" key="1">
    <citation type="submission" date="2016-10" db="EMBL/GenBank/DDBJ databases">
        <authorList>
            <person name="Varghese N."/>
            <person name="Submissions S."/>
        </authorList>
    </citation>
    <scope>NUCLEOTIDE SEQUENCE [LARGE SCALE GENOMIC DNA]</scope>
    <source>
        <strain evidence="15">S1b</strain>
    </source>
</reference>
<keyword evidence="8 11" id="KW-1015">Disulfide bond</keyword>
<accession>A0A1H9SS31</accession>
<dbReference type="PANTHER" id="PTHR11933:SF5">
    <property type="entry name" value="MITOCHONDRIAL TRNA-SPECIFIC 2-THIOURIDYLASE 1"/>
    <property type="match status" value="1"/>
</dbReference>
<keyword evidence="4 11" id="KW-0819">tRNA processing</keyword>
<dbReference type="AlphaFoldDB" id="A0A1H9SS31"/>
<evidence type="ECO:0000256" key="5">
    <source>
        <dbReference type="ARBA" id="ARBA00022741"/>
    </source>
</evidence>
<comment type="function">
    <text evidence="10 11">Catalyzes the 2-thiolation of uridine at the wobble position (U34) of tRNA, leading to the formation of s(2)U34.</text>
</comment>
<keyword evidence="5 11" id="KW-0547">Nucleotide-binding</keyword>
<evidence type="ECO:0000256" key="7">
    <source>
        <dbReference type="ARBA" id="ARBA00022884"/>
    </source>
</evidence>
<dbReference type="InterPro" id="IPR046884">
    <property type="entry name" value="MnmA-like_central"/>
</dbReference>
<dbReference type="HAMAP" id="MF_00144">
    <property type="entry name" value="tRNA_thiouridyl_MnmA"/>
    <property type="match status" value="1"/>
</dbReference>
<comment type="subcellular location">
    <subcellularLocation>
        <location evidence="11">Cytoplasm</location>
    </subcellularLocation>
</comment>
<evidence type="ECO:0000256" key="6">
    <source>
        <dbReference type="ARBA" id="ARBA00022840"/>
    </source>
</evidence>
<keyword evidence="3 11" id="KW-0808">Transferase</keyword>
<keyword evidence="7 11" id="KW-0694">RNA-binding</keyword>
<dbReference type="InterPro" id="IPR023382">
    <property type="entry name" value="MnmA-like_central_sf"/>
</dbReference>
<evidence type="ECO:0000256" key="1">
    <source>
        <dbReference type="ARBA" id="ARBA00022490"/>
    </source>
</evidence>
<comment type="similarity">
    <text evidence="11">Belongs to the MnmA/TRMU family.</text>
</comment>
<dbReference type="NCBIfam" id="TIGR00420">
    <property type="entry name" value="trmU"/>
    <property type="match status" value="1"/>
</dbReference>
<organism evidence="14 15">
    <name type="scientific">Lachnobacterium bovis</name>
    <dbReference type="NCBI Taxonomy" id="140626"/>
    <lineage>
        <taxon>Bacteria</taxon>
        <taxon>Bacillati</taxon>
        <taxon>Bacillota</taxon>
        <taxon>Clostridia</taxon>
        <taxon>Lachnospirales</taxon>
        <taxon>Lachnospiraceae</taxon>
        <taxon>Lachnobacterium</taxon>
    </lineage>
</organism>
<feature type="region of interest" description="Interaction with tRNA" evidence="11">
    <location>
        <begin position="302"/>
        <end position="303"/>
    </location>
</feature>
<feature type="active site" description="Cysteine persulfide intermediate" evidence="11">
    <location>
        <position position="193"/>
    </location>
</feature>
<dbReference type="SUPFAM" id="SSF52402">
    <property type="entry name" value="Adenine nucleotide alpha hydrolases-like"/>
    <property type="match status" value="1"/>
</dbReference>
<protein>
    <recommendedName>
        <fullName evidence="11">tRNA-specific 2-thiouridylase MnmA</fullName>
        <ecNumber evidence="11">2.8.1.13</ecNumber>
    </recommendedName>
</protein>
<feature type="domain" description="tRNA-specific 2-thiouridylase MnmA-like central" evidence="13">
    <location>
        <begin position="214"/>
        <end position="266"/>
    </location>
</feature>
<dbReference type="FunFam" id="2.30.30.280:FF:000001">
    <property type="entry name" value="tRNA-specific 2-thiouridylase MnmA"/>
    <property type="match status" value="1"/>
</dbReference>
<dbReference type="Pfam" id="PF03054">
    <property type="entry name" value="tRNA_Me_trans"/>
    <property type="match status" value="1"/>
</dbReference>
<comment type="catalytic activity">
    <reaction evidence="9 11">
        <text>S-sulfanyl-L-cysteinyl-[protein] + uridine(34) in tRNA + AH2 + ATP = 2-thiouridine(34) in tRNA + L-cysteinyl-[protein] + A + AMP + diphosphate + H(+)</text>
        <dbReference type="Rhea" id="RHEA:47032"/>
        <dbReference type="Rhea" id="RHEA-COMP:10131"/>
        <dbReference type="Rhea" id="RHEA-COMP:11726"/>
        <dbReference type="Rhea" id="RHEA-COMP:11727"/>
        <dbReference type="Rhea" id="RHEA-COMP:11728"/>
        <dbReference type="ChEBI" id="CHEBI:13193"/>
        <dbReference type="ChEBI" id="CHEBI:15378"/>
        <dbReference type="ChEBI" id="CHEBI:17499"/>
        <dbReference type="ChEBI" id="CHEBI:29950"/>
        <dbReference type="ChEBI" id="CHEBI:30616"/>
        <dbReference type="ChEBI" id="CHEBI:33019"/>
        <dbReference type="ChEBI" id="CHEBI:61963"/>
        <dbReference type="ChEBI" id="CHEBI:65315"/>
        <dbReference type="ChEBI" id="CHEBI:87170"/>
        <dbReference type="ChEBI" id="CHEBI:456215"/>
        <dbReference type="EC" id="2.8.1.13"/>
    </reaction>
</comment>
<evidence type="ECO:0000256" key="11">
    <source>
        <dbReference type="HAMAP-Rule" id="MF_00144"/>
    </source>
</evidence>
<dbReference type="Proteomes" id="UP000182471">
    <property type="component" value="Unassembled WGS sequence"/>
</dbReference>
<evidence type="ECO:0000256" key="10">
    <source>
        <dbReference type="ARBA" id="ARBA00056575"/>
    </source>
</evidence>
<feature type="domain" description="tRNA-specific 2-thiouridylase MnmA-like C-terminal" evidence="12">
    <location>
        <begin position="274"/>
        <end position="352"/>
    </location>
</feature>
<evidence type="ECO:0000256" key="3">
    <source>
        <dbReference type="ARBA" id="ARBA00022679"/>
    </source>
</evidence>
<evidence type="ECO:0000259" key="12">
    <source>
        <dbReference type="Pfam" id="PF20258"/>
    </source>
</evidence>
<keyword evidence="1 11" id="KW-0963">Cytoplasm</keyword>
<evidence type="ECO:0000313" key="15">
    <source>
        <dbReference type="Proteomes" id="UP000182471"/>
    </source>
</evidence>
<dbReference type="InterPro" id="IPR014729">
    <property type="entry name" value="Rossmann-like_a/b/a_fold"/>
</dbReference>
<gene>
    <name evidence="11" type="primary">mnmA</name>
    <name evidence="14" type="ORF">SAMN02910429_01331</name>
</gene>
<dbReference type="GO" id="GO:0002143">
    <property type="term" value="P:tRNA wobble position uridine thiolation"/>
    <property type="evidence" value="ECO:0007669"/>
    <property type="project" value="TreeGrafter"/>
</dbReference>
<feature type="binding site" evidence="11">
    <location>
        <position position="120"/>
    </location>
    <ligand>
        <name>ATP</name>
        <dbReference type="ChEBI" id="CHEBI:30616"/>
    </ligand>
</feature>
<evidence type="ECO:0000256" key="4">
    <source>
        <dbReference type="ARBA" id="ARBA00022694"/>
    </source>
</evidence>
<dbReference type="GO" id="GO:0005524">
    <property type="term" value="F:ATP binding"/>
    <property type="evidence" value="ECO:0007669"/>
    <property type="project" value="UniProtKB-KW"/>
</dbReference>
<feature type="active site" description="Nucleophile" evidence="11">
    <location>
        <position position="96"/>
    </location>
</feature>
<dbReference type="EC" id="2.8.1.13" evidence="11"/>
<feature type="site" description="Interaction with tRNA" evidence="11">
    <location>
        <position position="121"/>
    </location>
</feature>